<dbReference type="EMBL" id="CP021983">
    <property type="protein sequence ID" value="ASC70132.1"/>
    <property type="molecule type" value="Genomic_DNA"/>
</dbReference>
<keyword evidence="1" id="KW-0472">Membrane</keyword>
<evidence type="ECO:0000256" key="1">
    <source>
        <dbReference type="SAM" id="Phobius"/>
    </source>
</evidence>
<dbReference type="STRING" id="1641165.XM38_04865"/>
<evidence type="ECO:0000313" key="2">
    <source>
        <dbReference type="EMBL" id="ASC70132.1"/>
    </source>
</evidence>
<reference evidence="2 3" key="1">
    <citation type="journal article" date="2016" name="Biochim. Biophys. Acta">
        <title>Characterization of red-shifted phycobilisomes isolated from the chlorophyll f-containing cyanobacterium Halomicronema hongdechloris.</title>
        <authorList>
            <person name="Li Y."/>
            <person name="Lin Y."/>
            <person name="Garvey C.J."/>
            <person name="Birch D."/>
            <person name="Corkery R.W."/>
            <person name="Loughlin P.C."/>
            <person name="Scheer H."/>
            <person name="Willows R.D."/>
            <person name="Chen M."/>
        </authorList>
    </citation>
    <scope>NUCLEOTIDE SEQUENCE [LARGE SCALE GENOMIC DNA]</scope>
    <source>
        <strain evidence="2 3">C2206</strain>
    </source>
</reference>
<gene>
    <name evidence="2" type="ORF">XM38_010620</name>
</gene>
<name>A0A1Z3HII2_9CYAN</name>
<keyword evidence="3" id="KW-1185">Reference proteome</keyword>
<dbReference type="Proteomes" id="UP000191901">
    <property type="component" value="Chromosome"/>
</dbReference>
<feature type="transmembrane region" description="Helical" evidence="1">
    <location>
        <begin position="44"/>
        <end position="63"/>
    </location>
</feature>
<dbReference type="KEGG" id="hhg:XM38_010620"/>
<sequence length="236" mass="25624">MNQHPCRTALVQGFHDVTRIAQICWTWIYQAGRKMTPKTVWSQSGLLAVILGSLLFTGGAIALDSPSAQPPNGMGNAAQILQFDVAEDASRFVFDESPVLENGMPSYGNPFVTQGYIYPPGTLTDSNGVLANGDPEFPDQVMGQWTCRGWFIGEGAATETGPWVISHQLYSLGDRPGSKTLTSEGYELPEPNVPFQRAIVGGTGPYRHARGQVTQTFLGFNPAEGVNLRFQIEVES</sequence>
<dbReference type="AlphaFoldDB" id="A0A1Z3HII2"/>
<organism evidence="2 3">
    <name type="scientific">Halomicronema hongdechloris C2206</name>
    <dbReference type="NCBI Taxonomy" id="1641165"/>
    <lineage>
        <taxon>Bacteria</taxon>
        <taxon>Bacillati</taxon>
        <taxon>Cyanobacteriota</taxon>
        <taxon>Cyanophyceae</taxon>
        <taxon>Nodosilineales</taxon>
        <taxon>Nodosilineaceae</taxon>
        <taxon>Halomicronema</taxon>
    </lineage>
</organism>
<proteinExistence type="predicted"/>
<keyword evidence="1" id="KW-0812">Transmembrane</keyword>
<protein>
    <submittedName>
        <fullName evidence="2">Uncharacterized protein</fullName>
    </submittedName>
</protein>
<evidence type="ECO:0000313" key="3">
    <source>
        <dbReference type="Proteomes" id="UP000191901"/>
    </source>
</evidence>
<accession>A0A1Z3HII2</accession>
<keyword evidence="1" id="KW-1133">Transmembrane helix</keyword>